<dbReference type="RefSeq" id="WP_317795629.1">
    <property type="nucleotide sequence ID" value="NZ_AP028461.1"/>
</dbReference>
<keyword evidence="1" id="KW-0812">Transmembrane</keyword>
<keyword evidence="1" id="KW-0472">Membrane</keyword>
<dbReference type="Pfam" id="PF09851">
    <property type="entry name" value="SHOCT"/>
    <property type="match status" value="1"/>
</dbReference>
<dbReference type="InterPro" id="IPR018649">
    <property type="entry name" value="SHOCT"/>
</dbReference>
<feature type="domain" description="SHOCT" evidence="2">
    <location>
        <begin position="57"/>
        <end position="79"/>
    </location>
</feature>
<protein>
    <submittedName>
        <fullName evidence="3">SHOCT domain-containing protein</fullName>
    </submittedName>
</protein>
<keyword evidence="4" id="KW-1185">Reference proteome</keyword>
<reference evidence="4" key="1">
    <citation type="journal article" date="2019" name="Int. J. Syst. Evol. Microbiol.">
        <title>The Global Catalogue of Microorganisms (GCM) 10K type strain sequencing project: providing services to taxonomists for standard genome sequencing and annotation.</title>
        <authorList>
            <consortium name="The Broad Institute Genomics Platform"/>
            <consortium name="The Broad Institute Genome Sequencing Center for Infectious Disease"/>
            <person name="Wu L."/>
            <person name="Ma J."/>
        </authorList>
    </citation>
    <scope>NUCLEOTIDE SEQUENCE [LARGE SCALE GENOMIC DNA]</scope>
    <source>
        <strain evidence="4">CCM 7526</strain>
    </source>
</reference>
<feature type="transmembrane region" description="Helical" evidence="1">
    <location>
        <begin position="12"/>
        <end position="35"/>
    </location>
</feature>
<proteinExistence type="predicted"/>
<sequence>MMYYGNGMNGWGMFLMIVNSLLFWGLVAAGIVAMARYTGRDVLRRGPVTHGPVPQQMLAERFARGDIDEDEYTRRLQVLDTKTPAHGPGD</sequence>
<evidence type="ECO:0000313" key="3">
    <source>
        <dbReference type="EMBL" id="MFD1371053.1"/>
    </source>
</evidence>
<evidence type="ECO:0000313" key="4">
    <source>
        <dbReference type="Proteomes" id="UP001597183"/>
    </source>
</evidence>
<accession>A0ABW4AM68</accession>
<dbReference type="EMBL" id="JBHTMK010000050">
    <property type="protein sequence ID" value="MFD1371053.1"/>
    <property type="molecule type" value="Genomic_DNA"/>
</dbReference>
<keyword evidence="1" id="KW-1133">Transmembrane helix</keyword>
<dbReference type="Proteomes" id="UP001597183">
    <property type="component" value="Unassembled WGS sequence"/>
</dbReference>
<evidence type="ECO:0000256" key="1">
    <source>
        <dbReference type="SAM" id="Phobius"/>
    </source>
</evidence>
<comment type="caution">
    <text evidence="3">The sequence shown here is derived from an EMBL/GenBank/DDBJ whole genome shotgun (WGS) entry which is preliminary data.</text>
</comment>
<gene>
    <name evidence="3" type="ORF">ACFQ5G_37445</name>
</gene>
<evidence type="ECO:0000259" key="2">
    <source>
        <dbReference type="Pfam" id="PF09851"/>
    </source>
</evidence>
<organism evidence="3 4">
    <name type="scientific">Actinoplanes sichuanensis</name>
    <dbReference type="NCBI Taxonomy" id="512349"/>
    <lineage>
        <taxon>Bacteria</taxon>
        <taxon>Bacillati</taxon>
        <taxon>Actinomycetota</taxon>
        <taxon>Actinomycetes</taxon>
        <taxon>Micromonosporales</taxon>
        <taxon>Micromonosporaceae</taxon>
        <taxon>Actinoplanes</taxon>
    </lineage>
</organism>
<name>A0ABW4AM68_9ACTN</name>